<keyword evidence="7" id="KW-0460">Magnesium</keyword>
<keyword evidence="11" id="KW-1185">Reference proteome</keyword>
<dbReference type="Pfam" id="PF00994">
    <property type="entry name" value="MoCF_biosynth"/>
    <property type="match status" value="1"/>
</dbReference>
<dbReference type="Gene3D" id="2.40.340.10">
    <property type="entry name" value="MoeA, C-terminal, domain IV"/>
    <property type="match status" value="1"/>
</dbReference>
<evidence type="ECO:0000256" key="1">
    <source>
        <dbReference type="ARBA" id="ARBA00002901"/>
    </source>
</evidence>
<feature type="domain" description="MoaB/Mog" evidence="9">
    <location>
        <begin position="216"/>
        <end position="354"/>
    </location>
</feature>
<protein>
    <recommendedName>
        <fullName evidence="7">Molybdopterin molybdenumtransferase</fullName>
        <ecNumber evidence="7">2.10.1.1</ecNumber>
    </recommendedName>
</protein>
<name>A0ABS1SDW1_9MICO</name>
<dbReference type="InterPro" id="IPR038987">
    <property type="entry name" value="MoeA-like"/>
</dbReference>
<dbReference type="Gene3D" id="2.170.190.11">
    <property type="entry name" value="Molybdopterin biosynthesis moea protein, domain 3"/>
    <property type="match status" value="1"/>
</dbReference>
<dbReference type="Pfam" id="PF03453">
    <property type="entry name" value="MoeA_N"/>
    <property type="match status" value="1"/>
</dbReference>
<dbReference type="SUPFAM" id="SSF63882">
    <property type="entry name" value="MoeA N-terminal region -like"/>
    <property type="match status" value="1"/>
</dbReference>
<proteinExistence type="inferred from homology"/>
<dbReference type="CDD" id="cd00887">
    <property type="entry name" value="MoeA"/>
    <property type="match status" value="1"/>
</dbReference>
<dbReference type="Proteomes" id="UP001645859">
    <property type="component" value="Unassembled WGS sequence"/>
</dbReference>
<gene>
    <name evidence="10" type="ORF">D3230_02915</name>
</gene>
<dbReference type="PANTHER" id="PTHR10192">
    <property type="entry name" value="MOLYBDOPTERIN BIOSYNTHESIS PROTEIN"/>
    <property type="match status" value="1"/>
</dbReference>
<dbReference type="InterPro" id="IPR036688">
    <property type="entry name" value="MoeA_C_domain_IV_sf"/>
</dbReference>
<dbReference type="NCBIfam" id="NF045515">
    <property type="entry name" value="Glp_gephyrin"/>
    <property type="match status" value="1"/>
</dbReference>
<feature type="region of interest" description="Disordered" evidence="8">
    <location>
        <begin position="1"/>
        <end position="25"/>
    </location>
</feature>
<comment type="cofactor">
    <cofactor evidence="7">
        <name>Mg(2+)</name>
        <dbReference type="ChEBI" id="CHEBI:18420"/>
    </cofactor>
</comment>
<organism evidence="10 11">
    <name type="scientific">Leucobacter chromiireducens subsp. solipictus</name>
    <dbReference type="NCBI Taxonomy" id="398235"/>
    <lineage>
        <taxon>Bacteria</taxon>
        <taxon>Bacillati</taxon>
        <taxon>Actinomycetota</taxon>
        <taxon>Actinomycetes</taxon>
        <taxon>Micrococcales</taxon>
        <taxon>Microbacteriaceae</taxon>
        <taxon>Leucobacter</taxon>
    </lineage>
</organism>
<accession>A0ABS1SDW1</accession>
<comment type="pathway">
    <text evidence="2 7">Cofactor biosynthesis; molybdopterin biosynthesis.</text>
</comment>
<dbReference type="Pfam" id="PF03454">
    <property type="entry name" value="MoeA_C"/>
    <property type="match status" value="1"/>
</dbReference>
<evidence type="ECO:0000256" key="5">
    <source>
        <dbReference type="ARBA" id="ARBA00023150"/>
    </source>
</evidence>
<evidence type="ECO:0000256" key="7">
    <source>
        <dbReference type="RuleBase" id="RU365090"/>
    </source>
</evidence>
<evidence type="ECO:0000256" key="4">
    <source>
        <dbReference type="ARBA" id="ARBA00022505"/>
    </source>
</evidence>
<keyword evidence="7" id="KW-0479">Metal-binding</keyword>
<evidence type="ECO:0000256" key="8">
    <source>
        <dbReference type="SAM" id="MobiDB-lite"/>
    </source>
</evidence>
<dbReference type="SUPFAM" id="SSF53218">
    <property type="entry name" value="Molybdenum cofactor biosynthesis proteins"/>
    <property type="match status" value="1"/>
</dbReference>
<keyword evidence="4 7" id="KW-0500">Molybdenum</keyword>
<comment type="catalytic activity">
    <reaction evidence="6">
        <text>adenylyl-molybdopterin + molybdate = Mo-molybdopterin + AMP + H(+)</text>
        <dbReference type="Rhea" id="RHEA:35047"/>
        <dbReference type="ChEBI" id="CHEBI:15378"/>
        <dbReference type="ChEBI" id="CHEBI:36264"/>
        <dbReference type="ChEBI" id="CHEBI:62727"/>
        <dbReference type="ChEBI" id="CHEBI:71302"/>
        <dbReference type="ChEBI" id="CHEBI:456215"/>
        <dbReference type="EC" id="2.10.1.1"/>
    </reaction>
</comment>
<dbReference type="InterPro" id="IPR005111">
    <property type="entry name" value="MoeA_C_domain_IV"/>
</dbReference>
<dbReference type="Gene3D" id="3.90.105.10">
    <property type="entry name" value="Molybdopterin biosynthesis moea protein, domain 2"/>
    <property type="match status" value="1"/>
</dbReference>
<evidence type="ECO:0000313" key="10">
    <source>
        <dbReference type="EMBL" id="MBL3678257.1"/>
    </source>
</evidence>
<evidence type="ECO:0000259" key="9">
    <source>
        <dbReference type="SMART" id="SM00852"/>
    </source>
</evidence>
<dbReference type="InterPro" id="IPR005110">
    <property type="entry name" value="MoeA_linker/N"/>
</dbReference>
<dbReference type="EC" id="2.10.1.1" evidence="7"/>
<evidence type="ECO:0000256" key="6">
    <source>
        <dbReference type="ARBA" id="ARBA00047317"/>
    </source>
</evidence>
<comment type="caution">
    <text evidence="10">The sequence shown here is derived from an EMBL/GenBank/DDBJ whole genome shotgun (WGS) entry which is preliminary data.</text>
</comment>
<dbReference type="InterPro" id="IPR036425">
    <property type="entry name" value="MoaB/Mog-like_dom_sf"/>
</dbReference>
<dbReference type="InterPro" id="IPR036135">
    <property type="entry name" value="MoeA_linker/N_sf"/>
</dbReference>
<sequence length="442" mass="45035">MAETAGPAGEPTAAPAAEPTAEPAGERTIAPDQHLAWILARIPRLAPAEVPLRDAHGLILAADVAAPHALPLWDNSAMDGYAVRAADLAAAAPGVLDPPVSLRVVGEVAAGSPDDPELPPGTAVRIMTGAPIPSAADTVVPVEHTRGEEPGDPWGRDTVEILRAPVRGANVRVRGEDVAANSILARAGDPLGARRLAALAAAGVSSARVRARPRVAVIATGSELRGPGEPLTRGQIPESNSLLLAALLAEHGIVAESVTVSADDAAAFRARLAALAPTVDVIITTGGVGPGRHDIARIALESEPDVRAVRVAVRPGQPQCAGALRGGAWIFALPGNPVSAAVSFELFVVPALRHVQGAHELERPRLAATAELGWRGVAGRLQVLPVRIATEAGQLRCRPAVDPRGVSHAVGGHGGADGYALVGAERGDVAPGERVDVILVGT</sequence>
<dbReference type="NCBIfam" id="TIGR00177">
    <property type="entry name" value="molyb_syn"/>
    <property type="match status" value="1"/>
</dbReference>
<dbReference type="SMART" id="SM00852">
    <property type="entry name" value="MoCF_biosynth"/>
    <property type="match status" value="1"/>
</dbReference>
<comment type="similarity">
    <text evidence="3 7">Belongs to the MoeA family.</text>
</comment>
<evidence type="ECO:0000313" key="11">
    <source>
        <dbReference type="Proteomes" id="UP001645859"/>
    </source>
</evidence>
<dbReference type="PANTHER" id="PTHR10192:SF5">
    <property type="entry name" value="GEPHYRIN"/>
    <property type="match status" value="1"/>
</dbReference>
<comment type="function">
    <text evidence="1 7">Catalyzes the insertion of molybdate into adenylated molybdopterin with the concomitant release of AMP.</text>
</comment>
<dbReference type="InterPro" id="IPR001453">
    <property type="entry name" value="MoaB/Mog_dom"/>
</dbReference>
<evidence type="ECO:0000256" key="3">
    <source>
        <dbReference type="ARBA" id="ARBA00010763"/>
    </source>
</evidence>
<dbReference type="RefSeq" id="WP_202343485.1">
    <property type="nucleotide sequence ID" value="NZ_BAAAPI010000001.1"/>
</dbReference>
<reference evidence="10 11" key="1">
    <citation type="submission" date="2018-09" db="EMBL/GenBank/DDBJ databases">
        <title>Comparative genomics of Leucobacter spp.</title>
        <authorList>
            <person name="Reis A.C."/>
            <person name="Kolvenbach B.A."/>
            <person name="Corvini P.F.X."/>
            <person name="Nunes O.C."/>
        </authorList>
    </citation>
    <scope>NUCLEOTIDE SEQUENCE [LARGE SCALE GENOMIC DNA]</scope>
    <source>
        <strain evidence="10 11">TAN 31504</strain>
    </source>
</reference>
<dbReference type="EMBL" id="QYAC01000001">
    <property type="protein sequence ID" value="MBL3678257.1"/>
    <property type="molecule type" value="Genomic_DNA"/>
</dbReference>
<evidence type="ECO:0000256" key="2">
    <source>
        <dbReference type="ARBA" id="ARBA00005046"/>
    </source>
</evidence>
<keyword evidence="5 7" id="KW-0501">Molybdenum cofactor biosynthesis</keyword>
<keyword evidence="7" id="KW-0808">Transferase</keyword>
<dbReference type="SUPFAM" id="SSF63867">
    <property type="entry name" value="MoeA C-terminal domain-like"/>
    <property type="match status" value="1"/>
</dbReference>
<dbReference type="Gene3D" id="3.40.980.10">
    <property type="entry name" value="MoaB/Mog-like domain"/>
    <property type="match status" value="1"/>
</dbReference>
<feature type="compositionally biased region" description="Low complexity" evidence="8">
    <location>
        <begin position="1"/>
        <end position="23"/>
    </location>
</feature>